<organism evidence="6 7">
    <name type="scientific">Bordetella genomosp. 8</name>
    <dbReference type="NCBI Taxonomy" id="1416806"/>
    <lineage>
        <taxon>Bacteria</taxon>
        <taxon>Pseudomonadati</taxon>
        <taxon>Pseudomonadota</taxon>
        <taxon>Betaproteobacteria</taxon>
        <taxon>Burkholderiales</taxon>
        <taxon>Alcaligenaceae</taxon>
        <taxon>Bordetella</taxon>
    </lineage>
</organism>
<dbReference type="InterPro" id="IPR032823">
    <property type="entry name" value="BCA_ABC_TP_C"/>
</dbReference>
<keyword evidence="3" id="KW-0547">Nucleotide-binding</keyword>
<keyword evidence="2" id="KW-1003">Cell membrane</keyword>
<keyword evidence="7" id="KW-1185">Reference proteome</keyword>
<dbReference type="Gene3D" id="3.40.50.300">
    <property type="entry name" value="P-loop containing nucleotide triphosphate hydrolases"/>
    <property type="match status" value="1"/>
</dbReference>
<dbReference type="GO" id="GO:0005886">
    <property type="term" value="C:plasma membrane"/>
    <property type="evidence" value="ECO:0007669"/>
    <property type="project" value="TreeGrafter"/>
</dbReference>
<dbReference type="PANTHER" id="PTHR45772">
    <property type="entry name" value="CONSERVED COMPONENT OF ABC TRANSPORTER FOR NATURAL AMINO ACIDS-RELATED"/>
    <property type="match status" value="1"/>
</dbReference>
<sequence length="289" mass="30273">MYAAPATPGTPAAPATPAIPATAAAAPRSADAAPPALQAQGLVKRFGALVATDSLSLTLLPGEIHAVIGPNGAGKSTLIHLLSGTLPLDAGVLLLNGVDTTRMPAHRRVAAGLSRSYQITNIFKRFPVRDNLLLAVQAHDGGGLGGWRPRADDRALYAAARALARECGLEADQLDRVAGTLPHGEQRKLEFALALAARPSVLLLDEPMAGMGPDETARLTELIETMRGRAAMLLVEHDMQAVFRLADRISVLVYGRIIATGTPDQIRNDPAVRQAYLGDEMDASPLAAA</sequence>
<feature type="domain" description="ABC transporter" evidence="5">
    <location>
        <begin position="37"/>
        <end position="279"/>
    </location>
</feature>
<dbReference type="SUPFAM" id="SSF52540">
    <property type="entry name" value="P-loop containing nucleoside triphosphate hydrolases"/>
    <property type="match status" value="1"/>
</dbReference>
<dbReference type="EMBL" id="CP021108">
    <property type="protein sequence ID" value="ARP84735.1"/>
    <property type="molecule type" value="Genomic_DNA"/>
</dbReference>
<accession>A0A1W6YUG4</accession>
<evidence type="ECO:0000256" key="2">
    <source>
        <dbReference type="ARBA" id="ARBA00022475"/>
    </source>
</evidence>
<dbReference type="Pfam" id="PF12399">
    <property type="entry name" value="BCA_ABC_TP_C"/>
    <property type="match status" value="1"/>
</dbReference>
<dbReference type="GO" id="GO:0016887">
    <property type="term" value="F:ATP hydrolysis activity"/>
    <property type="evidence" value="ECO:0007669"/>
    <property type="project" value="InterPro"/>
</dbReference>
<keyword evidence="2" id="KW-0472">Membrane</keyword>
<evidence type="ECO:0000313" key="7">
    <source>
        <dbReference type="Proteomes" id="UP000194151"/>
    </source>
</evidence>
<protein>
    <submittedName>
        <fullName evidence="6">ABC transporter ATP-binding protein</fullName>
    </submittedName>
</protein>
<dbReference type="Pfam" id="PF00005">
    <property type="entry name" value="ABC_tran"/>
    <property type="match status" value="1"/>
</dbReference>
<dbReference type="CDD" id="cd03219">
    <property type="entry name" value="ABC_Mj1267_LivG_branched"/>
    <property type="match status" value="1"/>
</dbReference>
<proteinExistence type="predicted"/>
<dbReference type="PROSITE" id="PS50893">
    <property type="entry name" value="ABC_TRANSPORTER_2"/>
    <property type="match status" value="1"/>
</dbReference>
<keyword evidence="1" id="KW-0813">Transport</keyword>
<dbReference type="SMART" id="SM00382">
    <property type="entry name" value="AAA"/>
    <property type="match status" value="1"/>
</dbReference>
<dbReference type="Proteomes" id="UP000194151">
    <property type="component" value="Chromosome"/>
</dbReference>
<dbReference type="AlphaFoldDB" id="A0A1W6YUG4"/>
<dbReference type="STRING" id="1416806.CAL12_25040"/>
<reference evidence="6 7" key="1">
    <citation type="submission" date="2017-05" db="EMBL/GenBank/DDBJ databases">
        <title>Complete and WGS of Bordetella genogroups.</title>
        <authorList>
            <person name="Spilker T."/>
            <person name="LiPuma J."/>
        </authorList>
    </citation>
    <scope>NUCLEOTIDE SEQUENCE [LARGE SCALE GENOMIC DNA]</scope>
    <source>
        <strain evidence="6 7">AU19157</strain>
    </source>
</reference>
<evidence type="ECO:0000256" key="1">
    <source>
        <dbReference type="ARBA" id="ARBA00022448"/>
    </source>
</evidence>
<evidence type="ECO:0000256" key="3">
    <source>
        <dbReference type="ARBA" id="ARBA00022741"/>
    </source>
</evidence>
<dbReference type="GO" id="GO:0005524">
    <property type="term" value="F:ATP binding"/>
    <property type="evidence" value="ECO:0007669"/>
    <property type="project" value="UniProtKB-KW"/>
</dbReference>
<dbReference type="InterPro" id="IPR003593">
    <property type="entry name" value="AAA+_ATPase"/>
</dbReference>
<evidence type="ECO:0000256" key="4">
    <source>
        <dbReference type="ARBA" id="ARBA00022840"/>
    </source>
</evidence>
<dbReference type="InterPro" id="IPR027417">
    <property type="entry name" value="P-loop_NTPase"/>
</dbReference>
<dbReference type="OrthoDB" id="9781337at2"/>
<dbReference type="KEGG" id="bgv:CAL12_25040"/>
<dbReference type="InterPro" id="IPR003439">
    <property type="entry name" value="ABC_transporter-like_ATP-bd"/>
</dbReference>
<gene>
    <name evidence="6" type="ORF">CAL12_25040</name>
</gene>
<name>A0A1W6YUG4_9BORD</name>
<evidence type="ECO:0000259" key="5">
    <source>
        <dbReference type="PROSITE" id="PS50893"/>
    </source>
</evidence>
<dbReference type="PANTHER" id="PTHR45772:SF2">
    <property type="entry name" value="ABC TRANSPORTER ATP-BINDING PROTEIN"/>
    <property type="match status" value="1"/>
</dbReference>
<dbReference type="InterPro" id="IPR051120">
    <property type="entry name" value="ABC_AA/LPS_Transport"/>
</dbReference>
<evidence type="ECO:0000313" key="6">
    <source>
        <dbReference type="EMBL" id="ARP84735.1"/>
    </source>
</evidence>
<keyword evidence="4 6" id="KW-0067">ATP-binding</keyword>